<dbReference type="Proteomes" id="UP000572377">
    <property type="component" value="Unassembled WGS sequence"/>
</dbReference>
<comment type="caution">
    <text evidence="2">The sequence shown here is derived from an EMBL/GenBank/DDBJ whole genome shotgun (WGS) entry which is preliminary data.</text>
</comment>
<accession>A0A849L1C5</accession>
<keyword evidence="3" id="KW-1185">Reference proteome</keyword>
<name>A0A849L1C5_9RHOB</name>
<reference evidence="2 3" key="1">
    <citation type="submission" date="2020-05" db="EMBL/GenBank/DDBJ databases">
        <title>Gimesia benthica sp. nov., a novel planctomycete isolated from a deep-sea water sample of the Northwest Indian Ocean.</title>
        <authorList>
            <person name="Wang J."/>
            <person name="Ruan C."/>
            <person name="Song L."/>
            <person name="Zhu Y."/>
            <person name="Li A."/>
            <person name="Zheng X."/>
            <person name="Wang L."/>
            <person name="Lu Z."/>
            <person name="Huang Y."/>
            <person name="Du W."/>
            <person name="Zhou Y."/>
            <person name="Huang L."/>
            <person name="Dai X."/>
        </authorList>
    </citation>
    <scope>NUCLEOTIDE SEQUENCE [LARGE SCALE GENOMIC DNA]</scope>
    <source>
        <strain evidence="2 3">YYQ-30</strain>
    </source>
</reference>
<dbReference type="Pfam" id="PF00226">
    <property type="entry name" value="DnaJ"/>
    <property type="match status" value="1"/>
</dbReference>
<evidence type="ECO:0000313" key="3">
    <source>
        <dbReference type="Proteomes" id="UP000572377"/>
    </source>
</evidence>
<dbReference type="SUPFAM" id="SSF46565">
    <property type="entry name" value="Chaperone J-domain"/>
    <property type="match status" value="1"/>
</dbReference>
<proteinExistence type="predicted"/>
<sequence>MKGKSPFDFDISVTADKRRRARARGMSGAVETSSRRCEKAGCEKVGKYRAPKSPDNLEEFHWFCLDHVREYNLKWNFFENHSEAELERQFAADRVWERATKPFRKTTEAHPEGRAWQRFGFDDPMEVLGDKATLNGNGTPRAPKRRLPPTERKALAILEAPETATKAELRAQYKALVKVLHPDMNGGKRDDEDRLAEVVWAWDQLKDSRSFPD</sequence>
<feature type="domain" description="J" evidence="1">
    <location>
        <begin position="153"/>
        <end position="210"/>
    </location>
</feature>
<dbReference type="EMBL" id="JABFBC010000001">
    <property type="protein sequence ID" value="NNU80029.1"/>
    <property type="molecule type" value="Genomic_DNA"/>
</dbReference>
<protein>
    <submittedName>
        <fullName evidence="2">J domain-containing protein</fullName>
    </submittedName>
</protein>
<evidence type="ECO:0000313" key="2">
    <source>
        <dbReference type="EMBL" id="NNU80029.1"/>
    </source>
</evidence>
<dbReference type="InterPro" id="IPR001623">
    <property type="entry name" value="DnaJ_domain"/>
</dbReference>
<dbReference type="Gene3D" id="1.10.287.110">
    <property type="entry name" value="DnaJ domain"/>
    <property type="match status" value="1"/>
</dbReference>
<gene>
    <name evidence="2" type="ORF">HMH01_06205</name>
</gene>
<evidence type="ECO:0000259" key="1">
    <source>
        <dbReference type="PROSITE" id="PS50076"/>
    </source>
</evidence>
<dbReference type="RefSeq" id="WP_171323465.1">
    <property type="nucleotide sequence ID" value="NZ_JABFBC010000001.1"/>
</dbReference>
<organism evidence="2 3">
    <name type="scientific">Halovulum dunhuangense</name>
    <dbReference type="NCBI Taxonomy" id="1505036"/>
    <lineage>
        <taxon>Bacteria</taxon>
        <taxon>Pseudomonadati</taxon>
        <taxon>Pseudomonadota</taxon>
        <taxon>Alphaproteobacteria</taxon>
        <taxon>Rhodobacterales</taxon>
        <taxon>Paracoccaceae</taxon>
        <taxon>Halovulum</taxon>
    </lineage>
</organism>
<dbReference type="CDD" id="cd06257">
    <property type="entry name" value="DnaJ"/>
    <property type="match status" value="1"/>
</dbReference>
<dbReference type="InterPro" id="IPR036869">
    <property type="entry name" value="J_dom_sf"/>
</dbReference>
<dbReference type="SMART" id="SM00271">
    <property type="entry name" value="DnaJ"/>
    <property type="match status" value="1"/>
</dbReference>
<dbReference type="AlphaFoldDB" id="A0A849L1C5"/>
<dbReference type="PROSITE" id="PS50076">
    <property type="entry name" value="DNAJ_2"/>
    <property type="match status" value="1"/>
</dbReference>